<dbReference type="Gene3D" id="3.40.190.10">
    <property type="entry name" value="Periplasmic binding protein-like II"/>
    <property type="match status" value="2"/>
</dbReference>
<dbReference type="PROSITE" id="PS50931">
    <property type="entry name" value="HTH_LYSR"/>
    <property type="match status" value="1"/>
</dbReference>
<protein>
    <submittedName>
        <fullName evidence="6">LysR family transcriptional regulator</fullName>
    </submittedName>
</protein>
<feature type="domain" description="HTH lysR-type" evidence="5">
    <location>
        <begin position="9"/>
        <end position="66"/>
    </location>
</feature>
<dbReference type="Proteomes" id="UP000584642">
    <property type="component" value="Unassembled WGS sequence"/>
</dbReference>
<dbReference type="InterPro" id="IPR005119">
    <property type="entry name" value="LysR_subst-bd"/>
</dbReference>
<evidence type="ECO:0000313" key="7">
    <source>
        <dbReference type="Proteomes" id="UP000584642"/>
    </source>
</evidence>
<reference evidence="6 7" key="1">
    <citation type="submission" date="2020-05" db="EMBL/GenBank/DDBJ databases">
        <title>Azospirillum oleiclasticum sp. nov, a nitrogen-fixing and heavy crude oil-emulsifying bacterium isolated from the crude oil of Yumen Oilfield.</title>
        <authorList>
            <person name="Wu D."/>
            <person name="Cai M."/>
            <person name="Zhang X."/>
        </authorList>
    </citation>
    <scope>NUCLEOTIDE SEQUENCE [LARGE SCALE GENOMIC DNA]</scope>
    <source>
        <strain evidence="6 7">ROY-1-1-2</strain>
    </source>
</reference>
<evidence type="ECO:0000259" key="5">
    <source>
        <dbReference type="PROSITE" id="PS50931"/>
    </source>
</evidence>
<keyword evidence="3" id="KW-0238">DNA-binding</keyword>
<proteinExistence type="inferred from homology"/>
<evidence type="ECO:0000313" key="6">
    <source>
        <dbReference type="EMBL" id="NYZ23924.1"/>
    </source>
</evidence>
<organism evidence="6 7">
    <name type="scientific">Azospirillum oleiclasticum</name>
    <dbReference type="NCBI Taxonomy" id="2735135"/>
    <lineage>
        <taxon>Bacteria</taxon>
        <taxon>Pseudomonadati</taxon>
        <taxon>Pseudomonadota</taxon>
        <taxon>Alphaproteobacteria</taxon>
        <taxon>Rhodospirillales</taxon>
        <taxon>Azospirillaceae</taxon>
        <taxon>Azospirillum</taxon>
    </lineage>
</organism>
<dbReference type="PANTHER" id="PTHR30579">
    <property type="entry name" value="TRANSCRIPTIONAL REGULATOR"/>
    <property type="match status" value="1"/>
</dbReference>
<dbReference type="InterPro" id="IPR000847">
    <property type="entry name" value="LysR_HTH_N"/>
</dbReference>
<evidence type="ECO:0000256" key="1">
    <source>
        <dbReference type="ARBA" id="ARBA00009437"/>
    </source>
</evidence>
<dbReference type="SUPFAM" id="SSF53850">
    <property type="entry name" value="Periplasmic binding protein-like II"/>
    <property type="match status" value="1"/>
</dbReference>
<dbReference type="Pfam" id="PF00126">
    <property type="entry name" value="HTH_1"/>
    <property type="match status" value="1"/>
</dbReference>
<dbReference type="InterPro" id="IPR036388">
    <property type="entry name" value="WH-like_DNA-bd_sf"/>
</dbReference>
<keyword evidence="4" id="KW-0804">Transcription</keyword>
<comment type="similarity">
    <text evidence="1">Belongs to the LysR transcriptional regulatory family.</text>
</comment>
<dbReference type="EMBL" id="JABFDB010000032">
    <property type="protein sequence ID" value="NYZ23924.1"/>
    <property type="molecule type" value="Genomic_DNA"/>
</dbReference>
<dbReference type="PANTHER" id="PTHR30579:SF7">
    <property type="entry name" value="HTH-TYPE TRANSCRIPTIONAL REGULATOR LRHA-RELATED"/>
    <property type="match status" value="1"/>
</dbReference>
<accession>A0ABX2THV9</accession>
<keyword evidence="2" id="KW-0805">Transcription regulation</keyword>
<comment type="caution">
    <text evidence="6">The sequence shown here is derived from an EMBL/GenBank/DDBJ whole genome shotgun (WGS) entry which is preliminary data.</text>
</comment>
<gene>
    <name evidence="6" type="ORF">HND93_29835</name>
</gene>
<dbReference type="Gene3D" id="1.10.10.10">
    <property type="entry name" value="Winged helix-like DNA-binding domain superfamily/Winged helix DNA-binding domain"/>
    <property type="match status" value="1"/>
</dbReference>
<dbReference type="Pfam" id="PF03466">
    <property type="entry name" value="LysR_substrate"/>
    <property type="match status" value="1"/>
</dbReference>
<dbReference type="InterPro" id="IPR036390">
    <property type="entry name" value="WH_DNA-bd_sf"/>
</dbReference>
<evidence type="ECO:0000256" key="4">
    <source>
        <dbReference type="ARBA" id="ARBA00023163"/>
    </source>
</evidence>
<dbReference type="SUPFAM" id="SSF46785">
    <property type="entry name" value="Winged helix' DNA-binding domain"/>
    <property type="match status" value="1"/>
</dbReference>
<dbReference type="InterPro" id="IPR050176">
    <property type="entry name" value="LTTR"/>
</dbReference>
<name>A0ABX2THV9_9PROT</name>
<sequence>MDGSTMREMDLGLLRTFVSVVEAGGFTRAGERVHRTQSTVSQQVRRLEDDLGLVLLDRNSRSIMLTDDGERLLGYARRMLALNDEARSILAGRPVAEVVRLGVPEDYAVERLPRVLSAFARRNRAIRLDVRCDLSVRLRADLETGELDIALVKQEPGRTGARMTWREPLCWVGPEEEAVHFQDPIPLVVFPQGCLYRNRAIHELEKAGRAWRVAYCSPNLAGIQAAVSGGLGVSVLARSALPKDGCILGENDGLPPLPETELALLLGEGMRNDAVELVATTLIESLPKPVWG</sequence>
<evidence type="ECO:0000256" key="3">
    <source>
        <dbReference type="ARBA" id="ARBA00023125"/>
    </source>
</evidence>
<evidence type="ECO:0000256" key="2">
    <source>
        <dbReference type="ARBA" id="ARBA00023015"/>
    </source>
</evidence>
<keyword evidence="7" id="KW-1185">Reference proteome</keyword>
<dbReference type="PRINTS" id="PR00039">
    <property type="entry name" value="HTHLYSR"/>
</dbReference>